<comment type="catalytic activity">
    <reaction evidence="14">
        <text>L-leucine(out) + L-arginine(in) = L-leucine(in) + L-arginine(out)</text>
        <dbReference type="Rhea" id="RHEA:71059"/>
        <dbReference type="ChEBI" id="CHEBI:32682"/>
        <dbReference type="ChEBI" id="CHEBI:57427"/>
    </reaction>
    <physiologicalReaction direction="left-to-right" evidence="14">
        <dbReference type="Rhea" id="RHEA:71060"/>
    </physiologicalReaction>
</comment>
<keyword evidence="3" id="KW-0813">Transport</keyword>
<reference evidence="20" key="1">
    <citation type="submission" date="2015-12" db="EMBL/GenBank/DDBJ databases">
        <title>De novo transcriptome assembly of four potential Pierce s Disease insect vectors from Arizona vineyards.</title>
        <authorList>
            <person name="Tassone E.E."/>
        </authorList>
    </citation>
    <scope>NUCLEOTIDE SEQUENCE</scope>
</reference>
<evidence type="ECO:0000256" key="3">
    <source>
        <dbReference type="ARBA" id="ARBA00022448"/>
    </source>
</evidence>
<dbReference type="Pfam" id="PF13520">
    <property type="entry name" value="AA_permease_2"/>
    <property type="match status" value="1"/>
</dbReference>
<evidence type="ECO:0000256" key="11">
    <source>
        <dbReference type="ARBA" id="ARBA00051814"/>
    </source>
</evidence>
<feature type="transmembrane region" description="Helical" evidence="19">
    <location>
        <begin position="443"/>
        <end position="460"/>
    </location>
</feature>
<dbReference type="PANTHER" id="PTHR11785">
    <property type="entry name" value="AMINO ACID TRANSPORTER"/>
    <property type="match status" value="1"/>
</dbReference>
<keyword evidence="9" id="KW-1015">Disulfide bond</keyword>
<dbReference type="FunFam" id="1.20.1740.10:FF:000015">
    <property type="entry name" value="B(0,+)-type amino acid transporter 1"/>
    <property type="match status" value="1"/>
</dbReference>
<evidence type="ECO:0000256" key="6">
    <source>
        <dbReference type="ARBA" id="ARBA00022692"/>
    </source>
</evidence>
<evidence type="ECO:0000256" key="19">
    <source>
        <dbReference type="SAM" id="Phobius"/>
    </source>
</evidence>
<dbReference type="PANTHER" id="PTHR11785:SF514">
    <property type="entry name" value="B(0,+)-TYPE AMINO ACID TRANSPORTER 1-LIKE PROTEIN"/>
    <property type="match status" value="1"/>
</dbReference>
<dbReference type="GO" id="GO:0015179">
    <property type="term" value="F:L-amino acid transmembrane transporter activity"/>
    <property type="evidence" value="ECO:0007669"/>
    <property type="project" value="TreeGrafter"/>
</dbReference>
<evidence type="ECO:0000256" key="16">
    <source>
        <dbReference type="ARBA" id="ARBA00079910"/>
    </source>
</evidence>
<keyword evidence="4" id="KW-1003">Cell membrane</keyword>
<protein>
    <recommendedName>
        <fullName evidence="15">b(0,+)-type amino acid transporter 1</fullName>
    </recommendedName>
    <alternativeName>
        <fullName evidence="16">Glycoprotein-associated amino acid transporter b0,+AT1</fullName>
    </alternativeName>
    <alternativeName>
        <fullName evidence="17">Solute carrier family 7 member 9</fullName>
    </alternativeName>
</protein>
<dbReference type="InterPro" id="IPR050598">
    <property type="entry name" value="AminoAcid_Transporter"/>
</dbReference>
<feature type="transmembrane region" description="Helical" evidence="19">
    <location>
        <begin position="417"/>
        <end position="437"/>
    </location>
</feature>
<evidence type="ECO:0000256" key="15">
    <source>
        <dbReference type="ARBA" id="ARBA00074336"/>
    </source>
</evidence>
<evidence type="ECO:0000313" key="20">
    <source>
        <dbReference type="EMBL" id="JAS33653.1"/>
    </source>
</evidence>
<dbReference type="AlphaFoldDB" id="A0A1B6E6U7"/>
<evidence type="ECO:0000256" key="1">
    <source>
        <dbReference type="ARBA" id="ARBA00004424"/>
    </source>
</evidence>
<keyword evidence="5" id="KW-0597">Phosphoprotein</keyword>
<sequence>CCWIVLKVVVVVSEMADIMKDQVRARAVAEHKEVTESLMVESANNYELRAVEEGNAEAADKEKNGKVEATSENVNLKRELGLFSAVSLIVSVMIGSGIFVSPSSALQRSGSVGLSLVVWASCGLISLLGALAFAELGTVVPKSGAEYSYFGAAYSPLHKFFGPLPSFLYIWVVVLILRPAEVAIIVLTFAEYVYVPISTALDSQLTLTEREWLKKLISALALGLITFINFKSVKLYIKIQNIFSSCKVVICMIVIAGGIYELSIGNVKNLSSGFEGSKFGIKDIVLAVYSGLWAYDGWSSVTIVSEEIKKPDVNIPRSILIGVPMITCLYTMMNVAYMTVLTIPEMISVPAVAVAFGERLLGQFSFIIPLGVALSTFSCSMSVQFGVSRLCFAAGREGHMLECLSYIHVRRYTPAPAVITQALITLLFLLSGDIVALIEFASFLIWTFYGLAFAALIVLRKTQADSYRPYKVPIIIPIALTILSAILAGVPIVTDPAPEYIAALIFMCFGVVVYYPLVYKKWKLPCMGRFNYFIQVLMEVVPPSNNHTS</sequence>
<keyword evidence="7 19" id="KW-1133">Transmembrane helix</keyword>
<feature type="transmembrane region" description="Helical" evidence="19">
    <location>
        <begin position="212"/>
        <end position="230"/>
    </location>
</feature>
<evidence type="ECO:0000256" key="17">
    <source>
        <dbReference type="ARBA" id="ARBA00083296"/>
    </source>
</evidence>
<comment type="subcellular location">
    <subcellularLocation>
        <location evidence="1">Apical cell membrane</location>
        <topology evidence="1">Multi-pass membrane protein</topology>
    </subcellularLocation>
</comment>
<feature type="transmembrane region" description="Helical" evidence="19">
    <location>
        <begin position="360"/>
        <end position="379"/>
    </location>
</feature>
<keyword evidence="8 19" id="KW-0472">Membrane</keyword>
<evidence type="ECO:0000256" key="4">
    <source>
        <dbReference type="ARBA" id="ARBA00022475"/>
    </source>
</evidence>
<evidence type="ECO:0000256" key="9">
    <source>
        <dbReference type="ARBA" id="ARBA00023157"/>
    </source>
</evidence>
<comment type="similarity">
    <text evidence="2">Belongs to the amino acid-polyamine-organocation (APC) superfamily.</text>
</comment>
<evidence type="ECO:0000256" key="5">
    <source>
        <dbReference type="ARBA" id="ARBA00022553"/>
    </source>
</evidence>
<comment type="catalytic activity">
    <reaction evidence="12">
        <text>L-histidine(out) + L-arginine(in) = L-histidine(in) + L-arginine(out)</text>
        <dbReference type="Rhea" id="RHEA:71063"/>
        <dbReference type="ChEBI" id="CHEBI:32682"/>
        <dbReference type="ChEBI" id="CHEBI:57595"/>
    </reaction>
    <physiologicalReaction direction="left-to-right" evidence="12">
        <dbReference type="Rhea" id="RHEA:71064"/>
    </physiologicalReaction>
</comment>
<evidence type="ECO:0000256" key="7">
    <source>
        <dbReference type="ARBA" id="ARBA00022989"/>
    </source>
</evidence>
<organism evidence="20">
    <name type="scientific">Clastoptera arizonana</name>
    <name type="common">Arizona spittle bug</name>
    <dbReference type="NCBI Taxonomy" id="38151"/>
    <lineage>
        <taxon>Eukaryota</taxon>
        <taxon>Metazoa</taxon>
        <taxon>Ecdysozoa</taxon>
        <taxon>Arthropoda</taxon>
        <taxon>Hexapoda</taxon>
        <taxon>Insecta</taxon>
        <taxon>Pterygota</taxon>
        <taxon>Neoptera</taxon>
        <taxon>Paraneoptera</taxon>
        <taxon>Hemiptera</taxon>
        <taxon>Auchenorrhyncha</taxon>
        <taxon>Cercopoidea</taxon>
        <taxon>Clastopteridae</taxon>
        <taxon>Clastoptera</taxon>
    </lineage>
</organism>
<feature type="transmembrane region" description="Helical" evidence="19">
    <location>
        <begin position="242"/>
        <end position="260"/>
    </location>
</feature>
<evidence type="ECO:0000256" key="12">
    <source>
        <dbReference type="ARBA" id="ARBA00051835"/>
    </source>
</evidence>
<dbReference type="PIRSF" id="PIRSF006060">
    <property type="entry name" value="AA_transporter"/>
    <property type="match status" value="1"/>
</dbReference>
<comment type="catalytic activity">
    <reaction evidence="10">
        <text>L-lysine(out) + L-arginine(in) = L-lysine(in) + L-arginine(out)</text>
        <dbReference type="Rhea" id="RHEA:70827"/>
        <dbReference type="ChEBI" id="CHEBI:32551"/>
        <dbReference type="ChEBI" id="CHEBI:32682"/>
    </reaction>
    <physiologicalReaction direction="left-to-right" evidence="10">
        <dbReference type="Rhea" id="RHEA:70828"/>
    </physiologicalReaction>
</comment>
<name>A0A1B6E6U7_9HEMI</name>
<feature type="non-terminal residue" evidence="20">
    <location>
        <position position="1"/>
    </location>
</feature>
<comment type="catalytic activity">
    <reaction evidence="13">
        <text>L-cysteine(out) + L-arginine(in) = L-cysteine(in) + L-arginine(out)</text>
        <dbReference type="Rhea" id="RHEA:71071"/>
        <dbReference type="ChEBI" id="CHEBI:32682"/>
        <dbReference type="ChEBI" id="CHEBI:35235"/>
    </reaction>
    <physiologicalReaction direction="left-to-right" evidence="13">
        <dbReference type="Rhea" id="RHEA:71072"/>
    </physiologicalReaction>
</comment>
<comment type="catalytic activity">
    <reaction evidence="11">
        <text>L-cystine(out) + L-arginine(in) = L-cystine(in) + L-arginine(out)</text>
        <dbReference type="Rhea" id="RHEA:71075"/>
        <dbReference type="ChEBI" id="CHEBI:32682"/>
        <dbReference type="ChEBI" id="CHEBI:35491"/>
    </reaction>
    <physiologicalReaction direction="left-to-right" evidence="11">
        <dbReference type="Rhea" id="RHEA:71076"/>
    </physiologicalReaction>
</comment>
<proteinExistence type="inferred from homology"/>
<feature type="transmembrane region" description="Helical" evidence="19">
    <location>
        <begin position="112"/>
        <end position="134"/>
    </location>
</feature>
<evidence type="ECO:0000256" key="2">
    <source>
        <dbReference type="ARBA" id="ARBA00009523"/>
    </source>
</evidence>
<feature type="transmembrane region" description="Helical" evidence="19">
    <location>
        <begin position="280"/>
        <end position="298"/>
    </location>
</feature>
<accession>A0A1B6E6U7</accession>
<feature type="transmembrane region" description="Helical" evidence="19">
    <location>
        <begin position="319"/>
        <end position="340"/>
    </location>
</feature>
<dbReference type="GO" id="GO:0016324">
    <property type="term" value="C:apical plasma membrane"/>
    <property type="evidence" value="ECO:0007669"/>
    <property type="project" value="UniProtKB-SubCell"/>
</dbReference>
<evidence type="ECO:0000256" key="18">
    <source>
        <dbReference type="ARBA" id="ARBA00093193"/>
    </source>
</evidence>
<evidence type="ECO:0000256" key="10">
    <source>
        <dbReference type="ARBA" id="ARBA00051323"/>
    </source>
</evidence>
<feature type="transmembrane region" description="Helical" evidence="19">
    <location>
        <begin position="80"/>
        <end position="100"/>
    </location>
</feature>
<feature type="transmembrane region" description="Helical" evidence="19">
    <location>
        <begin position="500"/>
        <end position="519"/>
    </location>
</feature>
<evidence type="ECO:0000256" key="14">
    <source>
        <dbReference type="ARBA" id="ARBA00052732"/>
    </source>
</evidence>
<evidence type="ECO:0000256" key="13">
    <source>
        <dbReference type="ARBA" id="ARBA00052179"/>
    </source>
</evidence>
<comment type="catalytic activity">
    <reaction evidence="18">
        <text>L-phenylalanine(out) + L-arginine(in) = L-phenylalanine(in) + L-arginine(out)</text>
        <dbReference type="Rhea" id="RHEA:71067"/>
        <dbReference type="ChEBI" id="CHEBI:32682"/>
        <dbReference type="ChEBI" id="CHEBI:58095"/>
    </reaction>
    <physiologicalReaction direction="left-to-right" evidence="18">
        <dbReference type="Rhea" id="RHEA:71068"/>
    </physiologicalReaction>
</comment>
<feature type="transmembrane region" description="Helical" evidence="19">
    <location>
        <begin position="472"/>
        <end position="494"/>
    </location>
</feature>
<dbReference type="Gene3D" id="1.20.1740.10">
    <property type="entry name" value="Amino acid/polyamine transporter I"/>
    <property type="match status" value="1"/>
</dbReference>
<dbReference type="InterPro" id="IPR002293">
    <property type="entry name" value="AA/rel_permease1"/>
</dbReference>
<keyword evidence="6 19" id="KW-0812">Transmembrane</keyword>
<gene>
    <name evidence="20" type="ORF">g.26447</name>
</gene>
<evidence type="ECO:0000256" key="8">
    <source>
        <dbReference type="ARBA" id="ARBA00023136"/>
    </source>
</evidence>
<dbReference type="EMBL" id="GEDC01003645">
    <property type="protein sequence ID" value="JAS33653.1"/>
    <property type="molecule type" value="Transcribed_RNA"/>
</dbReference>